<keyword evidence="4 8" id="KW-0418">Kinase</keyword>
<dbReference type="GO" id="GO:0005829">
    <property type="term" value="C:cytosol"/>
    <property type="evidence" value="ECO:0007669"/>
    <property type="project" value="TreeGrafter"/>
</dbReference>
<dbReference type="RefSeq" id="WP_198951167.1">
    <property type="nucleotide sequence ID" value="NZ_FRAW01000038.1"/>
</dbReference>
<name>A0A1M6Y6X1_9BACT</name>
<dbReference type="PANTHER" id="PTHR21299">
    <property type="entry name" value="CYTIDYLATE KINASE/PANTOATE-BETA-ALANINE LIGASE"/>
    <property type="match status" value="1"/>
</dbReference>
<evidence type="ECO:0000256" key="5">
    <source>
        <dbReference type="ARBA" id="ARBA00022840"/>
    </source>
</evidence>
<evidence type="ECO:0000256" key="1">
    <source>
        <dbReference type="ARBA" id="ARBA00009427"/>
    </source>
</evidence>
<dbReference type="SUPFAM" id="SSF52540">
    <property type="entry name" value="P-loop containing nucleoside triphosphate hydrolases"/>
    <property type="match status" value="1"/>
</dbReference>
<dbReference type="Gene3D" id="3.40.50.300">
    <property type="entry name" value="P-loop containing nucleotide triphosphate hydrolases"/>
    <property type="match status" value="1"/>
</dbReference>
<keyword evidence="5 8" id="KW-0067">ATP-binding</keyword>
<dbReference type="InterPro" id="IPR011994">
    <property type="entry name" value="Cytidylate_kinase_dom"/>
</dbReference>
<dbReference type="GO" id="GO:0036430">
    <property type="term" value="F:CMP kinase activity"/>
    <property type="evidence" value="ECO:0007669"/>
    <property type="project" value="RHEA"/>
</dbReference>
<dbReference type="EMBL" id="FRAW01000038">
    <property type="protein sequence ID" value="SHL14030.1"/>
    <property type="molecule type" value="Genomic_DNA"/>
</dbReference>
<dbReference type="GO" id="GO:0005524">
    <property type="term" value="F:ATP binding"/>
    <property type="evidence" value="ECO:0007669"/>
    <property type="project" value="UniProtKB-UniRule"/>
</dbReference>
<keyword evidence="3 8" id="KW-0547">Nucleotide-binding</keyword>
<evidence type="ECO:0000256" key="6">
    <source>
        <dbReference type="ARBA" id="ARBA00047615"/>
    </source>
</evidence>
<organism evidence="10 11">
    <name type="scientific">Fibrobacter intestinalis</name>
    <dbReference type="NCBI Taxonomy" id="28122"/>
    <lineage>
        <taxon>Bacteria</taxon>
        <taxon>Pseudomonadati</taxon>
        <taxon>Fibrobacterota</taxon>
        <taxon>Fibrobacteria</taxon>
        <taxon>Fibrobacterales</taxon>
        <taxon>Fibrobacteraceae</taxon>
        <taxon>Fibrobacter</taxon>
    </lineage>
</organism>
<sequence length="223" mass="24850">MNTNKSHIIIAIDGPSGTGKSTTAKLVAKDLGFTYLDTGAMYRAITFAALENGIAADDKAGIDRLLKSTQIRFDEQNHILINGKDCEQEIRGKRVTEAVSPYSAIPEVRATLTQWQREIAKECNCILDGRDIGTVVFPHANFKFFLVTDLKVRAERRYLECQQKGIPMTLEEIEKNLAERDRIDSSRATAPLKKAEDAIEIDTTQLSIQQQVKIIEDRVGVVA</sequence>
<gene>
    <name evidence="8" type="primary">cmk</name>
    <name evidence="10" type="ORF">SAMN05720469_13819</name>
</gene>
<keyword evidence="11" id="KW-1185">Reference proteome</keyword>
<reference evidence="11" key="1">
    <citation type="submission" date="2016-11" db="EMBL/GenBank/DDBJ databases">
        <authorList>
            <person name="Varghese N."/>
            <person name="Submissions S."/>
        </authorList>
    </citation>
    <scope>NUCLEOTIDE SEQUENCE [LARGE SCALE GENOMIC DNA]</scope>
    <source>
        <strain evidence="11">UWOS</strain>
    </source>
</reference>
<dbReference type="CDD" id="cd02020">
    <property type="entry name" value="CMPK"/>
    <property type="match status" value="1"/>
</dbReference>
<evidence type="ECO:0000256" key="7">
    <source>
        <dbReference type="ARBA" id="ARBA00048478"/>
    </source>
</evidence>
<comment type="subcellular location">
    <subcellularLocation>
        <location evidence="8">Cytoplasm</location>
    </subcellularLocation>
</comment>
<dbReference type="GO" id="GO:0006220">
    <property type="term" value="P:pyrimidine nucleotide metabolic process"/>
    <property type="evidence" value="ECO:0007669"/>
    <property type="project" value="UniProtKB-UniRule"/>
</dbReference>
<proteinExistence type="inferred from homology"/>
<evidence type="ECO:0000256" key="3">
    <source>
        <dbReference type="ARBA" id="ARBA00022741"/>
    </source>
</evidence>
<dbReference type="NCBIfam" id="TIGR00017">
    <property type="entry name" value="cmk"/>
    <property type="match status" value="1"/>
</dbReference>
<accession>A0A1M6Y6X1</accession>
<protein>
    <recommendedName>
        <fullName evidence="8">Cytidylate kinase</fullName>
        <shortName evidence="8">CK</shortName>
        <ecNumber evidence="8">2.7.4.25</ecNumber>
    </recommendedName>
    <alternativeName>
        <fullName evidence="8">Cytidine monophosphate kinase</fullName>
        <shortName evidence="8">CMP kinase</shortName>
    </alternativeName>
</protein>
<keyword evidence="2 8" id="KW-0808">Transferase</keyword>
<dbReference type="InterPro" id="IPR027417">
    <property type="entry name" value="P-loop_NTPase"/>
</dbReference>
<keyword evidence="8" id="KW-0963">Cytoplasm</keyword>
<evidence type="ECO:0000256" key="8">
    <source>
        <dbReference type="HAMAP-Rule" id="MF_00238"/>
    </source>
</evidence>
<dbReference type="Pfam" id="PF02224">
    <property type="entry name" value="Cytidylate_kin"/>
    <property type="match status" value="1"/>
</dbReference>
<feature type="binding site" evidence="8">
    <location>
        <begin position="14"/>
        <end position="22"/>
    </location>
    <ligand>
        <name>ATP</name>
        <dbReference type="ChEBI" id="CHEBI:30616"/>
    </ligand>
</feature>
<evidence type="ECO:0000313" key="11">
    <source>
        <dbReference type="Proteomes" id="UP000184275"/>
    </source>
</evidence>
<evidence type="ECO:0000256" key="4">
    <source>
        <dbReference type="ARBA" id="ARBA00022777"/>
    </source>
</evidence>
<feature type="domain" description="Cytidylate kinase" evidence="9">
    <location>
        <begin position="10"/>
        <end position="215"/>
    </location>
</feature>
<dbReference type="Proteomes" id="UP000184275">
    <property type="component" value="Unassembled WGS sequence"/>
</dbReference>
<comment type="catalytic activity">
    <reaction evidence="7 8">
        <text>CMP + ATP = CDP + ADP</text>
        <dbReference type="Rhea" id="RHEA:11600"/>
        <dbReference type="ChEBI" id="CHEBI:30616"/>
        <dbReference type="ChEBI" id="CHEBI:58069"/>
        <dbReference type="ChEBI" id="CHEBI:60377"/>
        <dbReference type="ChEBI" id="CHEBI:456216"/>
        <dbReference type="EC" id="2.7.4.25"/>
    </reaction>
</comment>
<dbReference type="GO" id="GO:0036431">
    <property type="term" value="F:dCMP kinase activity"/>
    <property type="evidence" value="ECO:0007669"/>
    <property type="project" value="InterPro"/>
</dbReference>
<evidence type="ECO:0000256" key="2">
    <source>
        <dbReference type="ARBA" id="ARBA00022679"/>
    </source>
</evidence>
<dbReference type="GO" id="GO:0015949">
    <property type="term" value="P:nucleobase-containing small molecule interconversion"/>
    <property type="evidence" value="ECO:0007669"/>
    <property type="project" value="TreeGrafter"/>
</dbReference>
<comment type="catalytic activity">
    <reaction evidence="6 8">
        <text>dCMP + ATP = dCDP + ADP</text>
        <dbReference type="Rhea" id="RHEA:25094"/>
        <dbReference type="ChEBI" id="CHEBI:30616"/>
        <dbReference type="ChEBI" id="CHEBI:57566"/>
        <dbReference type="ChEBI" id="CHEBI:58593"/>
        <dbReference type="ChEBI" id="CHEBI:456216"/>
        <dbReference type="EC" id="2.7.4.25"/>
    </reaction>
</comment>
<dbReference type="PANTHER" id="PTHR21299:SF2">
    <property type="entry name" value="CYTIDYLATE KINASE"/>
    <property type="match status" value="1"/>
</dbReference>
<dbReference type="HAMAP" id="MF_00238">
    <property type="entry name" value="Cytidyl_kinase_type1"/>
    <property type="match status" value="1"/>
</dbReference>
<evidence type="ECO:0000313" key="10">
    <source>
        <dbReference type="EMBL" id="SHL14030.1"/>
    </source>
</evidence>
<comment type="similarity">
    <text evidence="1 8">Belongs to the cytidylate kinase family. Type 1 subfamily.</text>
</comment>
<dbReference type="AlphaFoldDB" id="A0A1M6Y6X1"/>
<dbReference type="EC" id="2.7.4.25" evidence="8"/>
<evidence type="ECO:0000259" key="9">
    <source>
        <dbReference type="Pfam" id="PF02224"/>
    </source>
</evidence>
<dbReference type="InterPro" id="IPR003136">
    <property type="entry name" value="Cytidylate_kin"/>
</dbReference>